<protein>
    <submittedName>
        <fullName evidence="1">Uncharacterized protein</fullName>
    </submittedName>
</protein>
<dbReference type="AlphaFoldDB" id="A0A7I4EA03"/>
<dbReference type="EMBL" id="ABEU02000007">
    <property type="status" value="NOT_ANNOTATED_CDS"/>
    <property type="molecule type" value="Genomic_DNA"/>
</dbReference>
<accession>A0A7I4EA03</accession>
<gene>
    <name evidence="1" type="primary">LOC112284337</name>
</gene>
<evidence type="ECO:0000313" key="1">
    <source>
        <dbReference type="EnsemblPlants" id="Pp3c7_7280V3.2"/>
    </source>
</evidence>
<reference evidence="1 2" key="2">
    <citation type="journal article" date="2018" name="Plant J.">
        <title>The Physcomitrella patens chromosome-scale assembly reveals moss genome structure and evolution.</title>
        <authorList>
            <person name="Lang D."/>
            <person name="Ullrich K.K."/>
            <person name="Murat F."/>
            <person name="Fuchs J."/>
            <person name="Jenkins J."/>
            <person name="Haas F.B."/>
            <person name="Piednoel M."/>
            <person name="Gundlach H."/>
            <person name="Van Bel M."/>
            <person name="Meyberg R."/>
            <person name="Vives C."/>
            <person name="Morata J."/>
            <person name="Symeonidi A."/>
            <person name="Hiss M."/>
            <person name="Muchero W."/>
            <person name="Kamisugi Y."/>
            <person name="Saleh O."/>
            <person name="Blanc G."/>
            <person name="Decker E.L."/>
            <person name="van Gessel N."/>
            <person name="Grimwood J."/>
            <person name="Hayes R.D."/>
            <person name="Graham S.W."/>
            <person name="Gunter L.E."/>
            <person name="McDaniel S.F."/>
            <person name="Hoernstein S.N.W."/>
            <person name="Larsson A."/>
            <person name="Li F.W."/>
            <person name="Perroud P.F."/>
            <person name="Phillips J."/>
            <person name="Ranjan P."/>
            <person name="Rokshar D.S."/>
            <person name="Rothfels C.J."/>
            <person name="Schneider L."/>
            <person name="Shu S."/>
            <person name="Stevenson D.W."/>
            <person name="Thummler F."/>
            <person name="Tillich M."/>
            <person name="Villarreal Aguilar J.C."/>
            <person name="Widiez T."/>
            <person name="Wong G.K."/>
            <person name="Wymore A."/>
            <person name="Zhang Y."/>
            <person name="Zimmer A.D."/>
            <person name="Quatrano R.S."/>
            <person name="Mayer K.F.X."/>
            <person name="Goodstein D."/>
            <person name="Casacuberta J.M."/>
            <person name="Vandepoele K."/>
            <person name="Reski R."/>
            <person name="Cuming A.C."/>
            <person name="Tuskan G.A."/>
            <person name="Maumus F."/>
            <person name="Salse J."/>
            <person name="Schmutz J."/>
            <person name="Rensing S.A."/>
        </authorList>
    </citation>
    <scope>NUCLEOTIDE SEQUENCE [LARGE SCALE GENOMIC DNA]</scope>
    <source>
        <strain evidence="1 2">cv. Gransden 2004</strain>
    </source>
</reference>
<dbReference type="EnsemblPlants" id="Pp3c7_7280V3.2">
    <property type="protein sequence ID" value="Pp3c7_7280V3.2"/>
    <property type="gene ID" value="Pp3c7_7280"/>
</dbReference>
<sequence length="130" mass="15895">MEKRVRRRRPWRRRQQLRRLQSEVLRPAPRHRQVQQRQMRVQLPIRVGQLRQGLEERVREGPEQGRQQLRLVRQQVQAAQVPRRRDRVQRWQVRGAVHEGDEVERQDEVLRLGDISAQLQRTIYPAELLR</sequence>
<reference evidence="1 2" key="1">
    <citation type="journal article" date="2008" name="Science">
        <title>The Physcomitrella genome reveals evolutionary insights into the conquest of land by plants.</title>
        <authorList>
            <person name="Rensing S."/>
            <person name="Lang D."/>
            <person name="Zimmer A."/>
            <person name="Terry A."/>
            <person name="Salamov A."/>
            <person name="Shapiro H."/>
            <person name="Nishiyama T."/>
            <person name="Perroud P.-F."/>
            <person name="Lindquist E."/>
            <person name="Kamisugi Y."/>
            <person name="Tanahashi T."/>
            <person name="Sakakibara K."/>
            <person name="Fujita T."/>
            <person name="Oishi K."/>
            <person name="Shin-I T."/>
            <person name="Kuroki Y."/>
            <person name="Toyoda A."/>
            <person name="Suzuki Y."/>
            <person name="Hashimoto A."/>
            <person name="Yamaguchi K."/>
            <person name="Sugano A."/>
            <person name="Kohara Y."/>
            <person name="Fujiyama A."/>
            <person name="Anterola A."/>
            <person name="Aoki S."/>
            <person name="Ashton N."/>
            <person name="Barbazuk W.B."/>
            <person name="Barker E."/>
            <person name="Bennetzen J."/>
            <person name="Bezanilla M."/>
            <person name="Blankenship R."/>
            <person name="Cho S.H."/>
            <person name="Dutcher S."/>
            <person name="Estelle M."/>
            <person name="Fawcett J.A."/>
            <person name="Gundlach H."/>
            <person name="Hanada K."/>
            <person name="Heyl A."/>
            <person name="Hicks K.A."/>
            <person name="Hugh J."/>
            <person name="Lohr M."/>
            <person name="Mayer K."/>
            <person name="Melkozernov A."/>
            <person name="Murata T."/>
            <person name="Nelson D."/>
            <person name="Pils B."/>
            <person name="Prigge M."/>
            <person name="Reiss B."/>
            <person name="Renner T."/>
            <person name="Rombauts S."/>
            <person name="Rushton P."/>
            <person name="Sanderfoot A."/>
            <person name="Schween G."/>
            <person name="Shiu S.-H."/>
            <person name="Stueber K."/>
            <person name="Theodoulou F.L."/>
            <person name="Tu H."/>
            <person name="Van de Peer Y."/>
            <person name="Verrier P.J."/>
            <person name="Waters E."/>
            <person name="Wood A."/>
            <person name="Yang L."/>
            <person name="Cove D."/>
            <person name="Cuming A."/>
            <person name="Hasebe M."/>
            <person name="Lucas S."/>
            <person name="Mishler D.B."/>
            <person name="Reski R."/>
            <person name="Grigoriev I."/>
            <person name="Quatrano R.S."/>
            <person name="Boore J.L."/>
        </authorList>
    </citation>
    <scope>NUCLEOTIDE SEQUENCE [LARGE SCALE GENOMIC DNA]</scope>
    <source>
        <strain evidence="1 2">cv. Gransden 2004</strain>
    </source>
</reference>
<proteinExistence type="predicted"/>
<reference evidence="1" key="3">
    <citation type="submission" date="2020-12" db="UniProtKB">
        <authorList>
            <consortium name="EnsemblPlants"/>
        </authorList>
    </citation>
    <scope>IDENTIFICATION</scope>
</reference>
<keyword evidence="2" id="KW-1185">Reference proteome</keyword>
<evidence type="ECO:0000313" key="2">
    <source>
        <dbReference type="Proteomes" id="UP000006727"/>
    </source>
</evidence>
<name>A0A7I4EA03_PHYPA</name>
<dbReference type="Gramene" id="Pp3c7_7280V3.2">
    <property type="protein sequence ID" value="Pp3c7_7280V3.2"/>
    <property type="gene ID" value="Pp3c7_7280"/>
</dbReference>
<organism evidence="1 2">
    <name type="scientific">Physcomitrium patens</name>
    <name type="common">Spreading-leaved earth moss</name>
    <name type="synonym">Physcomitrella patens</name>
    <dbReference type="NCBI Taxonomy" id="3218"/>
    <lineage>
        <taxon>Eukaryota</taxon>
        <taxon>Viridiplantae</taxon>
        <taxon>Streptophyta</taxon>
        <taxon>Embryophyta</taxon>
        <taxon>Bryophyta</taxon>
        <taxon>Bryophytina</taxon>
        <taxon>Bryopsida</taxon>
        <taxon>Funariidae</taxon>
        <taxon>Funariales</taxon>
        <taxon>Funariaceae</taxon>
        <taxon>Physcomitrium</taxon>
    </lineage>
</organism>
<dbReference type="Proteomes" id="UP000006727">
    <property type="component" value="Chromosome 7"/>
</dbReference>